<dbReference type="InParanoid" id="A0A2G5CSJ4"/>
<evidence type="ECO:0000313" key="1">
    <source>
        <dbReference type="EMBL" id="PIA34275.1"/>
    </source>
</evidence>
<sequence>METTFVMHHTHRHTHIWEGIMCVYPPTLLLCTITIANSINAQNHSISEFIIWSGTWNHEITLITKVFIGNKKSTI</sequence>
<reference evidence="1 2" key="1">
    <citation type="submission" date="2017-09" db="EMBL/GenBank/DDBJ databases">
        <title>WGS assembly of Aquilegia coerulea Goldsmith.</title>
        <authorList>
            <person name="Hodges S."/>
            <person name="Kramer E."/>
            <person name="Nordborg M."/>
            <person name="Tomkins J."/>
            <person name="Borevitz J."/>
            <person name="Derieg N."/>
            <person name="Yan J."/>
            <person name="Mihaltcheva S."/>
            <person name="Hayes R.D."/>
            <person name="Rokhsar D."/>
        </authorList>
    </citation>
    <scope>NUCLEOTIDE SEQUENCE [LARGE SCALE GENOMIC DNA]</scope>
    <source>
        <strain evidence="2">cv. Goldsmith</strain>
    </source>
</reference>
<protein>
    <submittedName>
        <fullName evidence="1">Uncharacterized protein</fullName>
    </submittedName>
</protein>
<organism evidence="1 2">
    <name type="scientific">Aquilegia coerulea</name>
    <name type="common">Rocky mountain columbine</name>
    <dbReference type="NCBI Taxonomy" id="218851"/>
    <lineage>
        <taxon>Eukaryota</taxon>
        <taxon>Viridiplantae</taxon>
        <taxon>Streptophyta</taxon>
        <taxon>Embryophyta</taxon>
        <taxon>Tracheophyta</taxon>
        <taxon>Spermatophyta</taxon>
        <taxon>Magnoliopsida</taxon>
        <taxon>Ranunculales</taxon>
        <taxon>Ranunculaceae</taxon>
        <taxon>Thalictroideae</taxon>
        <taxon>Aquilegia</taxon>
    </lineage>
</organism>
<dbReference type="EMBL" id="KZ305055">
    <property type="protein sequence ID" value="PIA34275.1"/>
    <property type="molecule type" value="Genomic_DNA"/>
</dbReference>
<dbReference type="AlphaFoldDB" id="A0A2G5CSJ4"/>
<dbReference type="Proteomes" id="UP000230069">
    <property type="component" value="Unassembled WGS sequence"/>
</dbReference>
<keyword evidence="2" id="KW-1185">Reference proteome</keyword>
<accession>A0A2G5CSJ4</accession>
<gene>
    <name evidence="1" type="ORF">AQUCO_03800100v1</name>
</gene>
<evidence type="ECO:0000313" key="2">
    <source>
        <dbReference type="Proteomes" id="UP000230069"/>
    </source>
</evidence>
<name>A0A2G5CSJ4_AQUCA</name>
<proteinExistence type="predicted"/>